<comment type="function">
    <text evidence="11 14">The main replicative DNA helicase, it participates in initiation and elongation during chromosome replication. Travels ahead of the DNA replisome, separating dsDNA into templates for DNA synthesis. A processive ATP-dependent 5'-3' DNA helicase it has DNA-dependent ATPase activity.</text>
</comment>
<dbReference type="GO" id="GO:0005524">
    <property type="term" value="F:ATP binding"/>
    <property type="evidence" value="ECO:0007669"/>
    <property type="project" value="UniProtKB-UniRule"/>
</dbReference>
<evidence type="ECO:0000256" key="5">
    <source>
        <dbReference type="ARBA" id="ARBA00022741"/>
    </source>
</evidence>
<evidence type="ECO:0000256" key="3">
    <source>
        <dbReference type="ARBA" id="ARBA00022515"/>
    </source>
</evidence>
<dbReference type="SUPFAM" id="SSF52540">
    <property type="entry name" value="P-loop containing nucleoside triphosphate hydrolases"/>
    <property type="match status" value="1"/>
</dbReference>
<keyword evidence="17" id="KW-1185">Reference proteome</keyword>
<keyword evidence="8 14" id="KW-0067">ATP-binding</keyword>
<dbReference type="Gene3D" id="1.10.860.10">
    <property type="entry name" value="DNAb Helicase, Chain A"/>
    <property type="match status" value="1"/>
</dbReference>
<keyword evidence="3 14" id="KW-0639">Primosome</keyword>
<dbReference type="InterPro" id="IPR007694">
    <property type="entry name" value="DNA_helicase_DnaB-like_C"/>
</dbReference>
<dbReference type="AlphaFoldDB" id="A0A8B2NZA3"/>
<dbReference type="InterPro" id="IPR027417">
    <property type="entry name" value="P-loop_NTPase"/>
</dbReference>
<keyword evidence="6 14" id="KW-0378">Hydrolase</keyword>
<dbReference type="GO" id="GO:0043139">
    <property type="term" value="F:5'-3' DNA helicase activity"/>
    <property type="evidence" value="ECO:0007669"/>
    <property type="project" value="UniProtKB-EC"/>
</dbReference>
<dbReference type="InterPro" id="IPR007692">
    <property type="entry name" value="DNA_helicase_DnaB"/>
</dbReference>
<dbReference type="GO" id="GO:0005829">
    <property type="term" value="C:cytosol"/>
    <property type="evidence" value="ECO:0007669"/>
    <property type="project" value="TreeGrafter"/>
</dbReference>
<name>A0A8B2NZA3_9HYPH</name>
<dbReference type="InterPro" id="IPR007693">
    <property type="entry name" value="DNA_helicase_DnaB-like_N"/>
</dbReference>
<dbReference type="Gene3D" id="3.40.50.300">
    <property type="entry name" value="P-loop containing nucleotide triphosphate hydrolases"/>
    <property type="match status" value="1"/>
</dbReference>
<dbReference type="EMBL" id="QHHQ01000003">
    <property type="protein sequence ID" value="RAI01138.1"/>
    <property type="molecule type" value="Genomic_DNA"/>
</dbReference>
<evidence type="ECO:0000313" key="17">
    <source>
        <dbReference type="Proteomes" id="UP000249590"/>
    </source>
</evidence>
<keyword evidence="7 14" id="KW-0347">Helicase</keyword>
<dbReference type="GO" id="GO:0003677">
    <property type="term" value="F:DNA binding"/>
    <property type="evidence" value="ECO:0007669"/>
    <property type="project" value="UniProtKB-UniRule"/>
</dbReference>
<dbReference type="InterPro" id="IPR016136">
    <property type="entry name" value="DNA_helicase_N/primase_C"/>
</dbReference>
<dbReference type="EC" id="5.6.2.3" evidence="13 14"/>
<accession>A0A8B2NZA3</accession>
<keyword evidence="5 14" id="KW-0547">Nucleotide-binding</keyword>
<comment type="catalytic activity">
    <reaction evidence="12 14">
        <text>ATP + H2O = ADP + phosphate + H(+)</text>
        <dbReference type="Rhea" id="RHEA:13065"/>
        <dbReference type="ChEBI" id="CHEBI:15377"/>
        <dbReference type="ChEBI" id="CHEBI:15378"/>
        <dbReference type="ChEBI" id="CHEBI:30616"/>
        <dbReference type="ChEBI" id="CHEBI:43474"/>
        <dbReference type="ChEBI" id="CHEBI:456216"/>
        <dbReference type="EC" id="5.6.2.3"/>
    </reaction>
</comment>
<gene>
    <name evidence="16" type="primary">dnaB</name>
    <name evidence="16" type="ORF">DLJ53_18145</name>
</gene>
<dbReference type="GO" id="GO:0016787">
    <property type="term" value="F:hydrolase activity"/>
    <property type="evidence" value="ECO:0007669"/>
    <property type="project" value="UniProtKB-KW"/>
</dbReference>
<evidence type="ECO:0000259" key="15">
    <source>
        <dbReference type="PROSITE" id="PS51199"/>
    </source>
</evidence>
<comment type="caution">
    <text evidence="16">The sequence shown here is derived from an EMBL/GenBank/DDBJ whole genome shotgun (WGS) entry which is preliminary data.</text>
</comment>
<dbReference type="Pfam" id="PF03796">
    <property type="entry name" value="DnaB_C"/>
    <property type="match status" value="1"/>
</dbReference>
<comment type="similarity">
    <text evidence="1 14">Belongs to the helicase family. DnaB subfamily.</text>
</comment>
<dbReference type="Pfam" id="PF00772">
    <property type="entry name" value="DnaB"/>
    <property type="match status" value="1"/>
</dbReference>
<keyword evidence="9 14" id="KW-0238">DNA-binding</keyword>
<evidence type="ECO:0000256" key="1">
    <source>
        <dbReference type="ARBA" id="ARBA00008428"/>
    </source>
</evidence>
<dbReference type="Proteomes" id="UP000249590">
    <property type="component" value="Unassembled WGS sequence"/>
</dbReference>
<dbReference type="PROSITE" id="PS51199">
    <property type="entry name" value="SF4_HELICASE"/>
    <property type="match status" value="1"/>
</dbReference>
<dbReference type="GO" id="GO:1990077">
    <property type="term" value="C:primosome complex"/>
    <property type="evidence" value="ECO:0007669"/>
    <property type="project" value="UniProtKB-UniRule"/>
</dbReference>
<evidence type="ECO:0000256" key="8">
    <source>
        <dbReference type="ARBA" id="ARBA00022840"/>
    </source>
</evidence>
<dbReference type="GO" id="GO:0006269">
    <property type="term" value="P:DNA replication, synthesis of primer"/>
    <property type="evidence" value="ECO:0007669"/>
    <property type="project" value="UniProtKB-UniRule"/>
</dbReference>
<evidence type="ECO:0000256" key="12">
    <source>
        <dbReference type="ARBA" id="ARBA00048954"/>
    </source>
</evidence>
<dbReference type="PANTHER" id="PTHR30153:SF2">
    <property type="entry name" value="REPLICATIVE DNA HELICASE"/>
    <property type="match status" value="1"/>
</dbReference>
<evidence type="ECO:0000256" key="11">
    <source>
        <dbReference type="ARBA" id="ARBA00044932"/>
    </source>
</evidence>
<dbReference type="InterPro" id="IPR003593">
    <property type="entry name" value="AAA+_ATPase"/>
</dbReference>
<evidence type="ECO:0000256" key="14">
    <source>
        <dbReference type="RuleBase" id="RU362085"/>
    </source>
</evidence>
<proteinExistence type="inferred from homology"/>
<dbReference type="SUPFAM" id="SSF48024">
    <property type="entry name" value="N-terminal domain of DnaB helicase"/>
    <property type="match status" value="1"/>
</dbReference>
<dbReference type="SMART" id="SM00382">
    <property type="entry name" value="AAA"/>
    <property type="match status" value="1"/>
</dbReference>
<evidence type="ECO:0000256" key="2">
    <source>
        <dbReference type="ARBA" id="ARBA00011643"/>
    </source>
</evidence>
<feature type="domain" description="SF4 helicase" evidence="15">
    <location>
        <begin position="169"/>
        <end position="451"/>
    </location>
</feature>
<evidence type="ECO:0000256" key="10">
    <source>
        <dbReference type="ARBA" id="ARBA00023235"/>
    </source>
</evidence>
<protein>
    <recommendedName>
        <fullName evidence="13 14">Replicative DNA helicase</fullName>
        <ecNumber evidence="13 14">5.6.2.3</ecNumber>
    </recommendedName>
</protein>
<keyword evidence="10" id="KW-0413">Isomerase</keyword>
<evidence type="ECO:0000313" key="16">
    <source>
        <dbReference type="EMBL" id="RAI01138.1"/>
    </source>
</evidence>
<dbReference type="PANTHER" id="PTHR30153">
    <property type="entry name" value="REPLICATIVE DNA HELICASE DNAB"/>
    <property type="match status" value="1"/>
</dbReference>
<organism evidence="16 17">
    <name type="scientific">Acuticoccus sediminis</name>
    <dbReference type="NCBI Taxonomy" id="2184697"/>
    <lineage>
        <taxon>Bacteria</taxon>
        <taxon>Pseudomonadati</taxon>
        <taxon>Pseudomonadota</taxon>
        <taxon>Alphaproteobacteria</taxon>
        <taxon>Hyphomicrobiales</taxon>
        <taxon>Amorphaceae</taxon>
        <taxon>Acuticoccus</taxon>
    </lineage>
</organism>
<dbReference type="InterPro" id="IPR036185">
    <property type="entry name" value="DNA_heli_DnaB-like_N_sf"/>
</dbReference>
<dbReference type="NCBIfam" id="TIGR00665">
    <property type="entry name" value="DnaB"/>
    <property type="match status" value="1"/>
</dbReference>
<evidence type="ECO:0000256" key="4">
    <source>
        <dbReference type="ARBA" id="ARBA00022705"/>
    </source>
</evidence>
<dbReference type="CDD" id="cd00984">
    <property type="entry name" value="DnaB_C"/>
    <property type="match status" value="1"/>
</dbReference>
<sequence length="451" mass="48389">MDLDAIHKAEQGILGAMLSRPDALDNFDGVLRAEDFAVEPHRKAFAAIERAVATGQPATPLRIGRELGNDIGGMSGAEYLGRCVAAAAWTMSVPDLASDIVEASRLRRLGNLCADVDSRIGGGESSAAILEAVERETFAIAERRGDTRYASLGEAAEMALKLAEAAYHRRAGLSGFSTGLADLDKLMGGLQRSDLVIVAGRPASGKTSLATSMAKGLAAQGLAVAFFSLEMSGEQLGIRLISEASRISGSRIVRGAINEAEFGQLTDASRDIGGLPIFIDQSGGLTIAQLSARARRLRRSKNIQAVVVDYLQLMQGEGKRGQNRVNELTDITMGLKALAKDLDVPVIALSQLSRQVEAREDKRPRLSDLRESGSIEQDADIVMFVYREEYYLAQSRPKEGTDAFFEWEAKMEAAHGKAEIIIAKHRHGPTGTVDLSFDASLTSFGNLERAA</sequence>
<dbReference type="OrthoDB" id="9773982at2"/>
<evidence type="ECO:0000256" key="9">
    <source>
        <dbReference type="ARBA" id="ARBA00023125"/>
    </source>
</evidence>
<reference evidence="16 17" key="1">
    <citation type="submission" date="2018-05" db="EMBL/GenBank/DDBJ databases">
        <title>Acuticoccus sediminis sp. nov., isolated from deep-sea sediment of Indian Ocean.</title>
        <authorList>
            <person name="Liu X."/>
            <person name="Lai Q."/>
            <person name="Du Y."/>
            <person name="Sun F."/>
            <person name="Zhang X."/>
            <person name="Wang S."/>
            <person name="Shao Z."/>
        </authorList>
    </citation>
    <scope>NUCLEOTIDE SEQUENCE [LARGE SCALE GENOMIC DNA]</scope>
    <source>
        <strain evidence="16 17">PTG4-2</strain>
    </source>
</reference>
<comment type="subunit">
    <text evidence="2">Homohexamer.</text>
</comment>
<keyword evidence="4 14" id="KW-0235">DNA replication</keyword>
<dbReference type="RefSeq" id="WP_111347755.1">
    <property type="nucleotide sequence ID" value="NZ_QHHQ01000003.1"/>
</dbReference>
<evidence type="ECO:0000256" key="6">
    <source>
        <dbReference type="ARBA" id="ARBA00022801"/>
    </source>
</evidence>
<evidence type="ECO:0000256" key="13">
    <source>
        <dbReference type="NCBIfam" id="TIGR00665"/>
    </source>
</evidence>
<evidence type="ECO:0000256" key="7">
    <source>
        <dbReference type="ARBA" id="ARBA00022806"/>
    </source>
</evidence>